<dbReference type="PANTHER" id="PTHR43624:SF2">
    <property type="entry name" value="ELECTRON TRANSFER FLAVOPROTEIN-QUINONE OXIDOREDUCTASE YDIS-RELATED"/>
    <property type="match status" value="1"/>
</dbReference>
<keyword evidence="4 6" id="KW-0274">FAD</keyword>
<evidence type="ECO:0000256" key="6">
    <source>
        <dbReference type="RuleBase" id="RU366069"/>
    </source>
</evidence>
<dbReference type="SUPFAM" id="SSF51905">
    <property type="entry name" value="FAD/NAD(P)-binding domain"/>
    <property type="match status" value="1"/>
</dbReference>
<keyword evidence="5 6" id="KW-0560">Oxidoreductase</keyword>
<evidence type="ECO:0000256" key="3">
    <source>
        <dbReference type="ARBA" id="ARBA00022630"/>
    </source>
</evidence>
<dbReference type="GO" id="GO:0071949">
    <property type="term" value="F:FAD binding"/>
    <property type="evidence" value="ECO:0007669"/>
    <property type="project" value="UniProtKB-UniRule"/>
</dbReference>
<evidence type="ECO:0000256" key="1">
    <source>
        <dbReference type="ARBA" id="ARBA00001974"/>
    </source>
</evidence>
<gene>
    <name evidence="8" type="ORF">EPS76_02125</name>
</gene>
<proteinExistence type="inferred from homology"/>
<dbReference type="EMBL" id="SCJN01000007">
    <property type="protein sequence ID" value="RXD18012.1"/>
    <property type="molecule type" value="Genomic_DNA"/>
</dbReference>
<reference evidence="8 9" key="1">
    <citation type="submission" date="2019-01" db="EMBL/GenBank/DDBJ databases">
        <title>Genomic analysis of febrile catheter-associated UTI E. coli isolates.</title>
        <authorList>
            <person name="Potter R."/>
            <person name="Zou Z."/>
            <person name="Henderson J."/>
            <person name="Dantas G."/>
        </authorList>
    </citation>
    <scope>NUCLEOTIDE SEQUENCE [LARGE SCALE GENOMIC DNA]</scope>
    <source>
        <strain evidence="8 9">29_CAASB</strain>
    </source>
</reference>
<comment type="similarity">
    <text evidence="2 6">Belongs to the ETF-QO/FixC family.</text>
</comment>
<accession>A0A444RHS4</accession>
<sequence length="66" mass="6889">MEDDCDIIIIGAGIAGTACALRCARAGLSVLLLERAEIPGSKNLSGGRLYTHALAELLPQFHLTAP</sequence>
<comment type="cofactor">
    <cofactor evidence="1 6">
        <name>FAD</name>
        <dbReference type="ChEBI" id="CHEBI:57692"/>
    </cofactor>
</comment>
<dbReference type="InterPro" id="IPR036188">
    <property type="entry name" value="FAD/NAD-bd_sf"/>
</dbReference>
<organism evidence="8 9">
    <name type="scientific">Escherichia coli</name>
    <dbReference type="NCBI Taxonomy" id="562"/>
    <lineage>
        <taxon>Bacteria</taxon>
        <taxon>Pseudomonadati</taxon>
        <taxon>Pseudomonadota</taxon>
        <taxon>Gammaproteobacteria</taxon>
        <taxon>Enterobacterales</taxon>
        <taxon>Enterobacteriaceae</taxon>
        <taxon>Escherichia</taxon>
    </lineage>
</organism>
<keyword evidence="3 6" id="KW-0285">Flavoprotein</keyword>
<evidence type="ECO:0000313" key="8">
    <source>
        <dbReference type="EMBL" id="RXD18012.1"/>
    </source>
</evidence>
<dbReference type="GO" id="GO:0016491">
    <property type="term" value="F:oxidoreductase activity"/>
    <property type="evidence" value="ECO:0007669"/>
    <property type="project" value="UniProtKB-UniRule"/>
</dbReference>
<feature type="non-terminal residue" evidence="8">
    <location>
        <position position="66"/>
    </location>
</feature>
<dbReference type="Proteomes" id="UP000288730">
    <property type="component" value="Unassembled WGS sequence"/>
</dbReference>
<evidence type="ECO:0000259" key="7">
    <source>
        <dbReference type="Pfam" id="PF01266"/>
    </source>
</evidence>
<comment type="function">
    <text evidence="6">Part of an electron transfer system.</text>
</comment>
<dbReference type="InterPro" id="IPR039651">
    <property type="entry name" value="FixC-like"/>
</dbReference>
<evidence type="ECO:0000313" key="9">
    <source>
        <dbReference type="Proteomes" id="UP000288730"/>
    </source>
</evidence>
<feature type="domain" description="FAD dependent oxidoreductase" evidence="7">
    <location>
        <begin position="6"/>
        <end position="53"/>
    </location>
</feature>
<comment type="caution">
    <text evidence="8">The sequence shown here is derived from an EMBL/GenBank/DDBJ whole genome shotgun (WGS) entry which is preliminary data.</text>
</comment>
<dbReference type="PANTHER" id="PTHR43624">
    <property type="entry name" value="ELECTRON TRANSFER FLAVOPROTEIN-QUINONE OXIDOREDUCTASE YDIS-RELATED"/>
    <property type="match status" value="1"/>
</dbReference>
<protein>
    <recommendedName>
        <fullName evidence="6">Protein FixC</fullName>
    </recommendedName>
</protein>
<dbReference type="AlphaFoldDB" id="A0A444RHS4"/>
<dbReference type="Pfam" id="PF01266">
    <property type="entry name" value="DAO"/>
    <property type="match status" value="1"/>
</dbReference>
<evidence type="ECO:0000256" key="5">
    <source>
        <dbReference type="ARBA" id="ARBA00023002"/>
    </source>
</evidence>
<name>A0A444RHS4_ECOLX</name>
<dbReference type="InterPro" id="IPR006076">
    <property type="entry name" value="FAD-dep_OxRdtase"/>
</dbReference>
<evidence type="ECO:0000256" key="2">
    <source>
        <dbReference type="ARBA" id="ARBA00006796"/>
    </source>
</evidence>
<dbReference type="Gene3D" id="3.50.50.60">
    <property type="entry name" value="FAD/NAD(P)-binding domain"/>
    <property type="match status" value="1"/>
</dbReference>
<evidence type="ECO:0000256" key="4">
    <source>
        <dbReference type="ARBA" id="ARBA00022827"/>
    </source>
</evidence>